<evidence type="ECO:0000313" key="2">
    <source>
        <dbReference type="Proteomes" id="UP000594638"/>
    </source>
</evidence>
<proteinExistence type="predicted"/>
<protein>
    <submittedName>
        <fullName evidence="1">Uncharacterized protein</fullName>
    </submittedName>
</protein>
<reference evidence="1 2" key="1">
    <citation type="submission" date="2019-12" db="EMBL/GenBank/DDBJ databases">
        <authorList>
            <person name="Alioto T."/>
            <person name="Alioto T."/>
            <person name="Gomez Garrido J."/>
        </authorList>
    </citation>
    <scope>NUCLEOTIDE SEQUENCE [LARGE SCALE GENOMIC DNA]</scope>
</reference>
<dbReference type="Proteomes" id="UP000594638">
    <property type="component" value="Unassembled WGS sequence"/>
</dbReference>
<keyword evidence="2" id="KW-1185">Reference proteome</keyword>
<dbReference type="Gramene" id="OE9A007034T1">
    <property type="protein sequence ID" value="OE9A007034C1"/>
    <property type="gene ID" value="OE9A007034"/>
</dbReference>
<name>A0A8S0QDD2_OLEEU</name>
<comment type="caution">
    <text evidence="1">The sequence shown here is derived from an EMBL/GenBank/DDBJ whole genome shotgun (WGS) entry which is preliminary data.</text>
</comment>
<evidence type="ECO:0000313" key="1">
    <source>
        <dbReference type="EMBL" id="CAA2963742.1"/>
    </source>
</evidence>
<gene>
    <name evidence="1" type="ORF">OLEA9_A007034</name>
</gene>
<organism evidence="1 2">
    <name type="scientific">Olea europaea subsp. europaea</name>
    <dbReference type="NCBI Taxonomy" id="158383"/>
    <lineage>
        <taxon>Eukaryota</taxon>
        <taxon>Viridiplantae</taxon>
        <taxon>Streptophyta</taxon>
        <taxon>Embryophyta</taxon>
        <taxon>Tracheophyta</taxon>
        <taxon>Spermatophyta</taxon>
        <taxon>Magnoliopsida</taxon>
        <taxon>eudicotyledons</taxon>
        <taxon>Gunneridae</taxon>
        <taxon>Pentapetalae</taxon>
        <taxon>asterids</taxon>
        <taxon>lamiids</taxon>
        <taxon>Lamiales</taxon>
        <taxon>Oleaceae</taxon>
        <taxon>Oleeae</taxon>
        <taxon>Olea</taxon>
    </lineage>
</organism>
<sequence>MAQGKQICFHNCEVKENLFEGFLLYLLLQEIVTRLGFNLLWNVEFLQFWASSQQNDFRSLQTLLIWLIPWTEFGGIYGSFGHSLAHQ</sequence>
<dbReference type="AlphaFoldDB" id="A0A8S0QDD2"/>
<dbReference type="EMBL" id="CACTIH010001812">
    <property type="protein sequence ID" value="CAA2963742.1"/>
    <property type="molecule type" value="Genomic_DNA"/>
</dbReference>
<accession>A0A8S0QDD2</accession>